<dbReference type="EC" id="3.1.1.-" evidence="4"/>
<comment type="subcellular location">
    <subcellularLocation>
        <location evidence="4">Cytoplasm</location>
    </subcellularLocation>
</comment>
<dbReference type="SUPFAM" id="SSF69500">
    <property type="entry name" value="DTD-like"/>
    <property type="match status" value="1"/>
</dbReference>
<dbReference type="HAMAP" id="MF_00518">
    <property type="entry name" value="Deacylase_Dtd"/>
    <property type="match status" value="1"/>
</dbReference>
<dbReference type="GO" id="GO:0043908">
    <property type="term" value="F:Ser(Gly)-tRNA(Ala) hydrolase activity"/>
    <property type="evidence" value="ECO:0007669"/>
    <property type="project" value="UniProtKB-UniRule"/>
</dbReference>
<feature type="short sequence motif" description="Gly-cisPro motif, important for rejection of L-amino acids" evidence="4">
    <location>
        <begin position="137"/>
        <end position="138"/>
    </location>
</feature>
<keyword evidence="4" id="KW-0694">RNA-binding</keyword>
<dbReference type="InterPro" id="IPR023509">
    <property type="entry name" value="DTD-like_sf"/>
</dbReference>
<protein>
    <recommendedName>
        <fullName evidence="4">D-aminoacyl-tRNA deacylase</fullName>
        <shortName evidence="4">DTD</shortName>
        <ecNumber evidence="4">3.1.1.96</ecNumber>
    </recommendedName>
    <alternativeName>
        <fullName evidence="4">Gly-tRNA(Ala) deacylase</fullName>
        <ecNumber evidence="4">3.1.1.-</ecNumber>
    </alternativeName>
</protein>
<dbReference type="GO" id="GO:0005737">
    <property type="term" value="C:cytoplasm"/>
    <property type="evidence" value="ECO:0007669"/>
    <property type="project" value="UniProtKB-SubCell"/>
</dbReference>
<evidence type="ECO:0000256" key="4">
    <source>
        <dbReference type="HAMAP-Rule" id="MF_00518"/>
    </source>
</evidence>
<reference evidence="5" key="1">
    <citation type="submission" date="2020-10" db="EMBL/GenBank/DDBJ databases">
        <authorList>
            <person name="Gilroy R."/>
        </authorList>
    </citation>
    <scope>NUCLEOTIDE SEQUENCE</scope>
    <source>
        <strain evidence="5">CHK157-1446</strain>
    </source>
</reference>
<comment type="catalytic activity">
    <reaction evidence="4">
        <text>glycyl-tRNA(Ala) + H2O = tRNA(Ala) + glycine + H(+)</text>
        <dbReference type="Rhea" id="RHEA:53744"/>
        <dbReference type="Rhea" id="RHEA-COMP:9657"/>
        <dbReference type="Rhea" id="RHEA-COMP:13640"/>
        <dbReference type="ChEBI" id="CHEBI:15377"/>
        <dbReference type="ChEBI" id="CHEBI:15378"/>
        <dbReference type="ChEBI" id="CHEBI:57305"/>
        <dbReference type="ChEBI" id="CHEBI:78442"/>
        <dbReference type="ChEBI" id="CHEBI:78522"/>
    </reaction>
</comment>
<dbReference type="InterPro" id="IPR003732">
    <property type="entry name" value="Daa-tRNA_deacyls_DTD"/>
</dbReference>
<keyword evidence="3 4" id="KW-0378">Hydrolase</keyword>
<dbReference type="GO" id="GO:0019478">
    <property type="term" value="P:D-amino acid catabolic process"/>
    <property type="evidence" value="ECO:0007669"/>
    <property type="project" value="UniProtKB-UniRule"/>
</dbReference>
<dbReference type="Proteomes" id="UP000823982">
    <property type="component" value="Unassembled WGS sequence"/>
</dbReference>
<evidence type="ECO:0000313" key="6">
    <source>
        <dbReference type="Proteomes" id="UP000823982"/>
    </source>
</evidence>
<gene>
    <name evidence="4" type="primary">dtd</name>
    <name evidence="5" type="ORF">IAD01_00715</name>
</gene>
<dbReference type="PANTHER" id="PTHR10472">
    <property type="entry name" value="D-TYROSYL-TRNA TYR DEACYLASE"/>
    <property type="match status" value="1"/>
</dbReference>
<dbReference type="NCBIfam" id="TIGR00256">
    <property type="entry name" value="D-aminoacyl-tRNA deacylase"/>
    <property type="match status" value="1"/>
</dbReference>
<dbReference type="Pfam" id="PF02580">
    <property type="entry name" value="Tyr_Deacylase"/>
    <property type="match status" value="1"/>
</dbReference>
<dbReference type="EC" id="3.1.1.96" evidence="4"/>
<organism evidence="5 6">
    <name type="scientific">Candidatus Faeciplasma gallinarum</name>
    <dbReference type="NCBI Taxonomy" id="2840799"/>
    <lineage>
        <taxon>Bacteria</taxon>
        <taxon>Bacillati</taxon>
        <taxon>Bacillota</taxon>
        <taxon>Clostridia</taxon>
        <taxon>Eubacteriales</taxon>
        <taxon>Oscillospiraceae</taxon>
        <taxon>Oscillospiraceae incertae sedis</taxon>
        <taxon>Candidatus Faeciplasma</taxon>
    </lineage>
</organism>
<dbReference type="FunFam" id="3.50.80.10:FF:000001">
    <property type="entry name" value="D-aminoacyl-tRNA deacylase"/>
    <property type="match status" value="1"/>
</dbReference>
<dbReference type="GO" id="GO:0106026">
    <property type="term" value="F:Gly-tRNA(Ala) deacylase activity"/>
    <property type="evidence" value="ECO:0007669"/>
    <property type="project" value="UniProtKB-UniRule"/>
</dbReference>
<name>A0A9D1EM09_9FIRM</name>
<sequence>MKIVIQRVSDACVKVAGEVVGSIEKGFVILFGVGQGDSEADCTRLAEKISKLRIFEDDAGKTNLSLKDVSGRVLSISQFTLLADCSHGNRPSFINAAPPEQAKRLYELFNSELRARGLDVETGIFGADMKVSLTNDGPFTVILE</sequence>
<dbReference type="CDD" id="cd00563">
    <property type="entry name" value="Dtyr_deacylase"/>
    <property type="match status" value="1"/>
</dbReference>
<dbReference type="PANTHER" id="PTHR10472:SF5">
    <property type="entry name" value="D-AMINOACYL-TRNA DEACYLASE 1"/>
    <property type="match status" value="1"/>
</dbReference>
<evidence type="ECO:0000313" key="5">
    <source>
        <dbReference type="EMBL" id="HIS23918.1"/>
    </source>
</evidence>
<comment type="caution">
    <text evidence="5">The sequence shown here is derived from an EMBL/GenBank/DDBJ whole genome shotgun (WGS) entry which is preliminary data.</text>
</comment>
<keyword evidence="2 4" id="KW-0820">tRNA-binding</keyword>
<comment type="function">
    <text evidence="4">An aminoacyl-tRNA editing enzyme that deacylates mischarged D-aminoacyl-tRNAs. Also deacylates mischarged glycyl-tRNA(Ala), protecting cells against glycine mischarging by AlaRS. Acts via tRNA-based rather than protein-based catalysis; rejects L-amino acids rather than detecting D-amino acids in the active site. By recycling D-aminoacyl-tRNA to D-amino acids and free tRNA molecules, this enzyme counteracts the toxicity associated with the formation of D-aminoacyl-tRNA entities in vivo and helps enforce protein L-homochirality.</text>
</comment>
<comment type="catalytic activity">
    <reaction evidence="4">
        <text>a D-aminoacyl-tRNA + H2O = a tRNA + a D-alpha-amino acid + H(+)</text>
        <dbReference type="Rhea" id="RHEA:13953"/>
        <dbReference type="Rhea" id="RHEA-COMP:10123"/>
        <dbReference type="Rhea" id="RHEA-COMP:10124"/>
        <dbReference type="ChEBI" id="CHEBI:15377"/>
        <dbReference type="ChEBI" id="CHEBI:15378"/>
        <dbReference type="ChEBI" id="CHEBI:59871"/>
        <dbReference type="ChEBI" id="CHEBI:78442"/>
        <dbReference type="ChEBI" id="CHEBI:79333"/>
        <dbReference type="EC" id="3.1.1.96"/>
    </reaction>
</comment>
<evidence type="ECO:0000256" key="1">
    <source>
        <dbReference type="ARBA" id="ARBA00009673"/>
    </source>
</evidence>
<comment type="domain">
    <text evidence="4">A Gly-cisPro motif from one monomer fits into the active site of the other monomer to allow specific chiral rejection of L-amino acids.</text>
</comment>
<dbReference type="GO" id="GO:0051500">
    <property type="term" value="F:D-tyrosyl-tRNA(Tyr) deacylase activity"/>
    <property type="evidence" value="ECO:0007669"/>
    <property type="project" value="TreeGrafter"/>
</dbReference>
<evidence type="ECO:0000256" key="2">
    <source>
        <dbReference type="ARBA" id="ARBA00022555"/>
    </source>
</evidence>
<comment type="similarity">
    <text evidence="1 4">Belongs to the DTD family.</text>
</comment>
<comment type="subunit">
    <text evidence="4">Homodimer.</text>
</comment>
<keyword evidence="4" id="KW-0963">Cytoplasm</keyword>
<dbReference type="Gene3D" id="3.50.80.10">
    <property type="entry name" value="D-tyrosyl-tRNA(Tyr) deacylase"/>
    <property type="match status" value="1"/>
</dbReference>
<dbReference type="AlphaFoldDB" id="A0A9D1EM09"/>
<proteinExistence type="inferred from homology"/>
<dbReference type="GO" id="GO:0000049">
    <property type="term" value="F:tRNA binding"/>
    <property type="evidence" value="ECO:0007669"/>
    <property type="project" value="UniProtKB-UniRule"/>
</dbReference>
<accession>A0A9D1EM09</accession>
<reference evidence="5" key="2">
    <citation type="journal article" date="2021" name="PeerJ">
        <title>Extensive microbial diversity within the chicken gut microbiome revealed by metagenomics and culture.</title>
        <authorList>
            <person name="Gilroy R."/>
            <person name="Ravi A."/>
            <person name="Getino M."/>
            <person name="Pursley I."/>
            <person name="Horton D.L."/>
            <person name="Alikhan N.F."/>
            <person name="Baker D."/>
            <person name="Gharbi K."/>
            <person name="Hall N."/>
            <person name="Watson M."/>
            <person name="Adriaenssens E.M."/>
            <person name="Foster-Nyarko E."/>
            <person name="Jarju S."/>
            <person name="Secka A."/>
            <person name="Antonio M."/>
            <person name="Oren A."/>
            <person name="Chaudhuri R.R."/>
            <person name="La Ragione R."/>
            <person name="Hildebrand F."/>
            <person name="Pallen M.J."/>
        </authorList>
    </citation>
    <scope>NUCLEOTIDE SEQUENCE</scope>
    <source>
        <strain evidence="5">CHK157-1446</strain>
    </source>
</reference>
<dbReference type="EMBL" id="DVIR01000006">
    <property type="protein sequence ID" value="HIS23918.1"/>
    <property type="molecule type" value="Genomic_DNA"/>
</dbReference>
<evidence type="ECO:0000256" key="3">
    <source>
        <dbReference type="ARBA" id="ARBA00022801"/>
    </source>
</evidence>